<organism evidence="2 3">
    <name type="scientific">Eleusine coracana subsp. coracana</name>
    <dbReference type="NCBI Taxonomy" id="191504"/>
    <lineage>
        <taxon>Eukaryota</taxon>
        <taxon>Viridiplantae</taxon>
        <taxon>Streptophyta</taxon>
        <taxon>Embryophyta</taxon>
        <taxon>Tracheophyta</taxon>
        <taxon>Spermatophyta</taxon>
        <taxon>Magnoliopsida</taxon>
        <taxon>Liliopsida</taxon>
        <taxon>Poales</taxon>
        <taxon>Poaceae</taxon>
        <taxon>PACMAD clade</taxon>
        <taxon>Chloridoideae</taxon>
        <taxon>Cynodonteae</taxon>
        <taxon>Eleusininae</taxon>
        <taxon>Eleusine</taxon>
    </lineage>
</organism>
<sequence length="212" mass="24442">MIIHRDSDWLSFVKAGQSKWQVASTLPVRGSDRYTDCVYHDGRFYSVTLHGMVEEWNLDEPNGPTRKIVVAPGHPGHTLTRHLVSTTWGDLLRVGLFFAPGCPDGVRFQIRRVDSDGCKKVIYSDLMDHAMFLGLNHSACLPTKSFPELQPHRIYFSPPWMTMTLDWLCKLRRGWGGVWIYDLKSRAFECSFPLCDRKEWICPSEIWITPNL</sequence>
<protein>
    <recommendedName>
        <fullName evidence="1">KIB1-4 beta-propeller domain-containing protein</fullName>
    </recommendedName>
</protein>
<dbReference type="InterPro" id="IPR050942">
    <property type="entry name" value="F-box_BR-signaling"/>
</dbReference>
<keyword evidence="3" id="KW-1185">Reference proteome</keyword>
<evidence type="ECO:0000313" key="2">
    <source>
        <dbReference type="EMBL" id="GJN26732.1"/>
    </source>
</evidence>
<dbReference type="Proteomes" id="UP001054889">
    <property type="component" value="Unassembled WGS sequence"/>
</dbReference>
<reference evidence="2" key="1">
    <citation type="journal article" date="2018" name="DNA Res.">
        <title>Multiple hybrid de novo genome assembly of finger millet, an orphan allotetraploid crop.</title>
        <authorList>
            <person name="Hatakeyama M."/>
            <person name="Aluri S."/>
            <person name="Balachadran M.T."/>
            <person name="Sivarajan S.R."/>
            <person name="Patrignani A."/>
            <person name="Gruter S."/>
            <person name="Poveda L."/>
            <person name="Shimizu-Inatsugi R."/>
            <person name="Baeten J."/>
            <person name="Francoijs K.J."/>
            <person name="Nataraja K.N."/>
            <person name="Reddy Y.A.N."/>
            <person name="Phadnis S."/>
            <person name="Ravikumar R.L."/>
            <person name="Schlapbach R."/>
            <person name="Sreeman S.M."/>
            <person name="Shimizu K.K."/>
        </authorList>
    </citation>
    <scope>NUCLEOTIDE SEQUENCE</scope>
</reference>
<feature type="domain" description="KIB1-4 beta-propeller" evidence="1">
    <location>
        <begin position="1"/>
        <end position="166"/>
    </location>
</feature>
<dbReference type="Pfam" id="PF03478">
    <property type="entry name" value="Beta-prop_KIB1-4"/>
    <property type="match status" value="1"/>
</dbReference>
<comment type="caution">
    <text evidence="2">The sequence shown here is derived from an EMBL/GenBank/DDBJ whole genome shotgun (WGS) entry which is preliminary data.</text>
</comment>
<dbReference type="EMBL" id="BQKI01000079">
    <property type="protein sequence ID" value="GJN26732.1"/>
    <property type="molecule type" value="Genomic_DNA"/>
</dbReference>
<dbReference type="PANTHER" id="PTHR44259:SF77">
    <property type="entry name" value="OS04G0563401 PROTEIN"/>
    <property type="match status" value="1"/>
</dbReference>
<gene>
    <name evidence="2" type="primary">gb14690</name>
    <name evidence="2" type="ORF">PR202_gb14690</name>
</gene>
<evidence type="ECO:0000313" key="3">
    <source>
        <dbReference type="Proteomes" id="UP001054889"/>
    </source>
</evidence>
<reference evidence="2" key="2">
    <citation type="submission" date="2021-12" db="EMBL/GenBank/DDBJ databases">
        <title>Resequencing data analysis of finger millet.</title>
        <authorList>
            <person name="Hatakeyama M."/>
            <person name="Aluri S."/>
            <person name="Balachadran M.T."/>
            <person name="Sivarajan S.R."/>
            <person name="Poveda L."/>
            <person name="Shimizu-Inatsugi R."/>
            <person name="Schlapbach R."/>
            <person name="Sreeman S.M."/>
            <person name="Shimizu K.K."/>
        </authorList>
    </citation>
    <scope>NUCLEOTIDE SEQUENCE</scope>
</reference>
<name>A0AAV5EV82_ELECO</name>
<dbReference type="InterPro" id="IPR005174">
    <property type="entry name" value="KIB1-4_b-propeller"/>
</dbReference>
<accession>A0AAV5EV82</accession>
<dbReference type="PANTHER" id="PTHR44259">
    <property type="entry name" value="OS07G0183000 PROTEIN-RELATED"/>
    <property type="match status" value="1"/>
</dbReference>
<dbReference type="AlphaFoldDB" id="A0AAV5EV82"/>
<proteinExistence type="predicted"/>
<evidence type="ECO:0000259" key="1">
    <source>
        <dbReference type="Pfam" id="PF03478"/>
    </source>
</evidence>